<evidence type="ECO:0000313" key="16">
    <source>
        <dbReference type="Proteomes" id="UP000609064"/>
    </source>
</evidence>
<keyword evidence="4 10" id="KW-0812">Transmembrane</keyword>
<reference evidence="15" key="2">
    <citation type="submission" date="2020-09" db="EMBL/GenBank/DDBJ databases">
        <authorList>
            <person name="Sun Q."/>
            <person name="Zhou Y."/>
        </authorList>
    </citation>
    <scope>NUCLEOTIDE SEQUENCE</scope>
    <source>
        <strain evidence="15">CGMCC 1.15958</strain>
    </source>
</reference>
<dbReference type="PANTHER" id="PTHR30069:SF29">
    <property type="entry name" value="HEMOGLOBIN AND HEMOGLOBIN-HAPTOGLOBIN-BINDING PROTEIN 1-RELATED"/>
    <property type="match status" value="1"/>
</dbReference>
<organism evidence="15 16">
    <name type="scientific">Emticicia aquatilis</name>
    <dbReference type="NCBI Taxonomy" id="1537369"/>
    <lineage>
        <taxon>Bacteria</taxon>
        <taxon>Pseudomonadati</taxon>
        <taxon>Bacteroidota</taxon>
        <taxon>Cytophagia</taxon>
        <taxon>Cytophagales</taxon>
        <taxon>Leadbetterellaceae</taxon>
        <taxon>Emticicia</taxon>
    </lineage>
</organism>
<dbReference type="InterPro" id="IPR008969">
    <property type="entry name" value="CarboxyPept-like_regulatory"/>
</dbReference>
<feature type="domain" description="TonB-dependent receptor-like beta-barrel" evidence="13">
    <location>
        <begin position="266"/>
        <end position="767"/>
    </location>
</feature>
<evidence type="ECO:0000256" key="5">
    <source>
        <dbReference type="ARBA" id="ARBA00022729"/>
    </source>
</evidence>
<comment type="caution">
    <text evidence="15">The sequence shown here is derived from an EMBL/GenBank/DDBJ whole genome shotgun (WGS) entry which is preliminary data.</text>
</comment>
<reference evidence="15" key="1">
    <citation type="journal article" date="2014" name="Int. J. Syst. Evol. Microbiol.">
        <title>Complete genome sequence of Corynebacterium casei LMG S-19264T (=DSM 44701T), isolated from a smear-ripened cheese.</title>
        <authorList>
            <consortium name="US DOE Joint Genome Institute (JGI-PGF)"/>
            <person name="Walter F."/>
            <person name="Albersmeier A."/>
            <person name="Kalinowski J."/>
            <person name="Ruckert C."/>
        </authorList>
    </citation>
    <scope>NUCLEOTIDE SEQUENCE</scope>
    <source>
        <strain evidence="15">CGMCC 1.15958</strain>
    </source>
</reference>
<dbReference type="GO" id="GO:0009279">
    <property type="term" value="C:cell outer membrane"/>
    <property type="evidence" value="ECO:0007669"/>
    <property type="project" value="UniProtKB-SubCell"/>
</dbReference>
<evidence type="ECO:0000256" key="12">
    <source>
        <dbReference type="SAM" id="SignalP"/>
    </source>
</evidence>
<comment type="subcellular location">
    <subcellularLocation>
        <location evidence="1 10">Cell outer membrane</location>
        <topology evidence="1 10">Multi-pass membrane protein</topology>
    </subcellularLocation>
</comment>
<evidence type="ECO:0000313" key="15">
    <source>
        <dbReference type="EMBL" id="GGD75853.1"/>
    </source>
</evidence>
<keyword evidence="5 12" id="KW-0732">Signal</keyword>
<sequence length="798" mass="89571">MKRTLFLYIILLTLGINGLSAQTPKDCDCFIQGIVQDGVTKQPIVGAVVLIKELNKGVSTDAKGFYRIANICQGKYTVIGRIVGYEEKTYTINLEHGAEQNIKLSETELHLANIDIKAQKIENLTQNKTSLENAALDQTRGQSLGEALKQISGVTTLQTGSSIAKPVIHGMHSNRVLIMNNGVRQEGQQWGSEHAPEIDPFVAKKITVLKGAAGVRYGSDAIAGVIMLEPDALPDSTVLKGEINSVYFTNGRQTVNSGIIEGGFNNSDAKKSDKLPYSIGYRVQGTYKRGGDISTPNYRLANTGIKEINYSLSANYKRKNWTSDIFFSQFNTQIAVFSGSHIGNVSDLIEAIKRGSPLAVYTPETFTYNIGRPYQDVLHNLLKIKNTIKNRNGVLSLTLGRQYDFRKEIDILRGDKNLAQLFKLNTYTGELLFEHKPLLKVLSGSVGVNSLYQENLTTGTLTEPRSSTVLIPNFQNFTSGIFIIERIVRKQWEIEGGFRYDFRHLNVYRIPRGEQNIVNNQRNNQNFTGTVGINFRPNARWNFLTNISTAWRAATVNELYSDGVHHGAASFERGNENLNPEKALNTSFTVNYISQILQAELHFYNNFINNYIFLSPTGRPALTIRGAFPEFLYTQTKALFQGFDFTTNLQIIKNISLNSKISFLKAQDLSHDQPLIQIPANRIENTVRFDHKKTSISLTNLYVAKQNRVPTKIIFTDIPSSEIVFNEYGGDFAPPPSAYTLWNAAISQQFAIKNKSSLNVSMTVSNLLNTTYRDYLNRFRYYADEIGRNIVFRAKYSF</sequence>
<dbReference type="Gene3D" id="2.60.40.1120">
    <property type="entry name" value="Carboxypeptidase-like, regulatory domain"/>
    <property type="match status" value="1"/>
</dbReference>
<dbReference type="PROSITE" id="PS52016">
    <property type="entry name" value="TONB_DEPENDENT_REC_3"/>
    <property type="match status" value="1"/>
</dbReference>
<feature type="chain" id="PRO_5037127753" evidence="12">
    <location>
        <begin position="22"/>
        <end position="798"/>
    </location>
</feature>
<proteinExistence type="inferred from homology"/>
<evidence type="ECO:0000256" key="2">
    <source>
        <dbReference type="ARBA" id="ARBA00022448"/>
    </source>
</evidence>
<dbReference type="RefSeq" id="WP_188769618.1">
    <property type="nucleotide sequence ID" value="NZ_BMKK01000011.1"/>
</dbReference>
<dbReference type="Pfam" id="PF00593">
    <property type="entry name" value="TonB_dep_Rec_b-barrel"/>
    <property type="match status" value="1"/>
</dbReference>
<evidence type="ECO:0000256" key="4">
    <source>
        <dbReference type="ARBA" id="ARBA00022692"/>
    </source>
</evidence>
<protein>
    <submittedName>
        <fullName evidence="15">Membrane protein</fullName>
    </submittedName>
</protein>
<dbReference type="InterPro" id="IPR039426">
    <property type="entry name" value="TonB-dep_rcpt-like"/>
</dbReference>
<evidence type="ECO:0000256" key="11">
    <source>
        <dbReference type="RuleBase" id="RU003357"/>
    </source>
</evidence>
<keyword evidence="3 10" id="KW-1134">Transmembrane beta strand</keyword>
<keyword evidence="9 10" id="KW-0998">Cell outer membrane</keyword>
<evidence type="ECO:0000256" key="6">
    <source>
        <dbReference type="ARBA" id="ARBA00023077"/>
    </source>
</evidence>
<name>A0A916Z4D2_9BACT</name>
<dbReference type="Pfam" id="PF13715">
    <property type="entry name" value="CarbopepD_reg_2"/>
    <property type="match status" value="1"/>
</dbReference>
<dbReference type="PANTHER" id="PTHR30069">
    <property type="entry name" value="TONB-DEPENDENT OUTER MEMBRANE RECEPTOR"/>
    <property type="match status" value="1"/>
</dbReference>
<dbReference type="InterPro" id="IPR036942">
    <property type="entry name" value="Beta-barrel_TonB_sf"/>
</dbReference>
<dbReference type="EMBL" id="BMKK01000011">
    <property type="protein sequence ID" value="GGD75853.1"/>
    <property type="molecule type" value="Genomic_DNA"/>
</dbReference>
<evidence type="ECO:0000256" key="8">
    <source>
        <dbReference type="ARBA" id="ARBA00023170"/>
    </source>
</evidence>
<evidence type="ECO:0000256" key="7">
    <source>
        <dbReference type="ARBA" id="ARBA00023136"/>
    </source>
</evidence>
<accession>A0A916Z4D2</accession>
<gene>
    <name evidence="15" type="ORF">GCM10011514_44720</name>
</gene>
<evidence type="ECO:0000259" key="13">
    <source>
        <dbReference type="Pfam" id="PF00593"/>
    </source>
</evidence>
<dbReference type="Pfam" id="PF07715">
    <property type="entry name" value="Plug"/>
    <property type="match status" value="1"/>
</dbReference>
<evidence type="ECO:0000256" key="9">
    <source>
        <dbReference type="ARBA" id="ARBA00023237"/>
    </source>
</evidence>
<keyword evidence="16" id="KW-1185">Reference proteome</keyword>
<keyword evidence="2 10" id="KW-0813">Transport</keyword>
<keyword evidence="8" id="KW-0675">Receptor</keyword>
<dbReference type="InterPro" id="IPR037066">
    <property type="entry name" value="Plug_dom_sf"/>
</dbReference>
<dbReference type="Gene3D" id="2.170.130.10">
    <property type="entry name" value="TonB-dependent receptor, plug domain"/>
    <property type="match status" value="1"/>
</dbReference>
<evidence type="ECO:0000256" key="3">
    <source>
        <dbReference type="ARBA" id="ARBA00022452"/>
    </source>
</evidence>
<dbReference type="GO" id="GO:0044718">
    <property type="term" value="P:siderophore transmembrane transport"/>
    <property type="evidence" value="ECO:0007669"/>
    <property type="project" value="TreeGrafter"/>
</dbReference>
<evidence type="ECO:0000256" key="1">
    <source>
        <dbReference type="ARBA" id="ARBA00004571"/>
    </source>
</evidence>
<feature type="domain" description="TonB-dependent receptor plug" evidence="14">
    <location>
        <begin position="122"/>
        <end position="225"/>
    </location>
</feature>
<comment type="similarity">
    <text evidence="10 11">Belongs to the TonB-dependent receptor family.</text>
</comment>
<dbReference type="InterPro" id="IPR000531">
    <property type="entry name" value="Beta-barrel_TonB"/>
</dbReference>
<evidence type="ECO:0000259" key="14">
    <source>
        <dbReference type="Pfam" id="PF07715"/>
    </source>
</evidence>
<dbReference type="Proteomes" id="UP000609064">
    <property type="component" value="Unassembled WGS sequence"/>
</dbReference>
<dbReference type="AlphaFoldDB" id="A0A916Z4D2"/>
<keyword evidence="6 11" id="KW-0798">TonB box</keyword>
<dbReference type="GO" id="GO:0015344">
    <property type="term" value="F:siderophore uptake transmembrane transporter activity"/>
    <property type="evidence" value="ECO:0007669"/>
    <property type="project" value="TreeGrafter"/>
</dbReference>
<evidence type="ECO:0000256" key="10">
    <source>
        <dbReference type="PROSITE-ProRule" id="PRU01360"/>
    </source>
</evidence>
<dbReference type="InterPro" id="IPR012910">
    <property type="entry name" value="Plug_dom"/>
</dbReference>
<dbReference type="Gene3D" id="2.40.170.20">
    <property type="entry name" value="TonB-dependent receptor, beta-barrel domain"/>
    <property type="match status" value="1"/>
</dbReference>
<dbReference type="SUPFAM" id="SSF49464">
    <property type="entry name" value="Carboxypeptidase regulatory domain-like"/>
    <property type="match status" value="1"/>
</dbReference>
<feature type="signal peptide" evidence="12">
    <location>
        <begin position="1"/>
        <end position="21"/>
    </location>
</feature>
<dbReference type="SUPFAM" id="SSF56935">
    <property type="entry name" value="Porins"/>
    <property type="match status" value="1"/>
</dbReference>
<keyword evidence="7 10" id="KW-0472">Membrane</keyword>